<organism evidence="1 2">
    <name type="scientific">Pseudomonas amygdali pv. mori str. 301020</name>
    <dbReference type="NCBI Taxonomy" id="629261"/>
    <lineage>
        <taxon>Bacteria</taxon>
        <taxon>Pseudomonadati</taxon>
        <taxon>Pseudomonadota</taxon>
        <taxon>Gammaproteobacteria</taxon>
        <taxon>Pseudomonadales</taxon>
        <taxon>Pseudomonadaceae</taxon>
        <taxon>Pseudomonas</taxon>
        <taxon>Pseudomonas amygdali</taxon>
    </lineage>
</organism>
<dbReference type="SUPFAM" id="SSF52540">
    <property type="entry name" value="P-loop containing nucleoside triphosphate hydrolases"/>
    <property type="match status" value="1"/>
</dbReference>
<protein>
    <submittedName>
        <fullName evidence="1">Uncharacterized protein</fullName>
    </submittedName>
</protein>
<dbReference type="EMBL" id="AEAG01000598">
    <property type="protein sequence ID" value="EGH22804.1"/>
    <property type="molecule type" value="Genomic_DNA"/>
</dbReference>
<accession>A0A656GB20</accession>
<dbReference type="InterPro" id="IPR027417">
    <property type="entry name" value="P-loop_NTPase"/>
</dbReference>
<reference evidence="1 2" key="1">
    <citation type="journal article" date="2011" name="PLoS Pathog.">
        <title>Dynamic evolution of pathogenicity revealed by sequencing and comparative genomics of 19 Pseudomonas syringae isolates.</title>
        <authorList>
            <person name="Baltrus D.A."/>
            <person name="Nishimura M.T."/>
            <person name="Romanchuk A."/>
            <person name="Chang J.H."/>
            <person name="Mukhtar M.S."/>
            <person name="Cherkis K."/>
            <person name="Roach J."/>
            <person name="Grant S.R."/>
            <person name="Jones C.D."/>
            <person name="Dangl J.L."/>
        </authorList>
    </citation>
    <scope>NUCLEOTIDE SEQUENCE [LARGE SCALE GENOMIC DNA]</scope>
    <source>
        <strain evidence="1 2">301020</strain>
    </source>
</reference>
<proteinExistence type="predicted"/>
<sequence>MSFESIKQRIIKRLISEIGALDEKKLELLGHGLVELMEKRRFVHHGINKNYKFVGYTVDSFSDDSTIIVQYSTEKGYFQNVGDAEAPVFTKIEKDIKSARSHRPPTGATKIYLMSTEEESPSFRALFNRTATANDLTGTLVVLDARELAKIIYDLSIERPDAATFFRQFLPEFDEALDHYEYFGRLPAQCANHQSNEAALRKLREHFAGGESVAVLHGLSGSGKTQVAIDFVHKEAANYDNYVWLACGDWHPDTPLSAVSRKRGGRPLNVVGNFNVVKTILVVDRIDQAIDPIVFAALKPGFDKGGVVIVTSQVASPGARSHVPIPQVSRDVALRILGEDPTRPTDASG</sequence>
<name>A0A656GB20_PSEA0</name>
<evidence type="ECO:0000313" key="2">
    <source>
        <dbReference type="Proteomes" id="UP000003465"/>
    </source>
</evidence>
<dbReference type="Gene3D" id="3.40.50.300">
    <property type="entry name" value="P-loop containing nucleotide triphosphate hydrolases"/>
    <property type="match status" value="1"/>
</dbReference>
<evidence type="ECO:0000313" key="1">
    <source>
        <dbReference type="EMBL" id="EGH22804.1"/>
    </source>
</evidence>
<feature type="non-terminal residue" evidence="1">
    <location>
        <position position="349"/>
    </location>
</feature>
<dbReference type="Proteomes" id="UP000003465">
    <property type="component" value="Unassembled WGS sequence"/>
</dbReference>
<gene>
    <name evidence="1" type="ORF">PSYMO_15481</name>
</gene>
<dbReference type="AlphaFoldDB" id="A0A656GB20"/>
<comment type="caution">
    <text evidence="1">The sequence shown here is derived from an EMBL/GenBank/DDBJ whole genome shotgun (WGS) entry which is preliminary data.</text>
</comment>